<dbReference type="STRING" id="1297742.A176_005823"/>
<reference evidence="1 2" key="1">
    <citation type="journal article" date="2016" name="PLoS ONE">
        <title>Complete Genome Sequence and Comparative Genomics of a Novel Myxobacterium Myxococcus hansupus.</title>
        <authorList>
            <person name="Sharma G."/>
            <person name="Narwani T."/>
            <person name="Subramanian S."/>
        </authorList>
    </citation>
    <scope>NUCLEOTIDE SEQUENCE [LARGE SCALE GENOMIC DNA]</scope>
    <source>
        <strain evidence="2">mixupus</strain>
    </source>
</reference>
<gene>
    <name evidence="1" type="ORF">A176_005823</name>
</gene>
<proteinExistence type="predicted"/>
<protein>
    <submittedName>
        <fullName evidence="1">Uncharacterized protein</fullName>
    </submittedName>
</protein>
<evidence type="ECO:0000313" key="2">
    <source>
        <dbReference type="Proteomes" id="UP000009026"/>
    </source>
</evidence>
<evidence type="ECO:0000313" key="1">
    <source>
        <dbReference type="EMBL" id="AKQ68911.1"/>
    </source>
</evidence>
<sequence length="79" mass="8581">MSAQLVPGAACESTLLQRTGCEDDAFSFSDPSRERVLKCREALLGRGPTTANPPTCSDARRFLSECPDAAGFFWEGQRP</sequence>
<dbReference type="PATRIC" id="fig|1297742.4.peg.5919"/>
<keyword evidence="2" id="KW-1185">Reference proteome</keyword>
<accession>A0A0H4WZP1</accession>
<dbReference type="Proteomes" id="UP000009026">
    <property type="component" value="Chromosome"/>
</dbReference>
<dbReference type="AlphaFoldDB" id="A0A0H4WZP1"/>
<dbReference type="eggNOG" id="ENOG5031GPK">
    <property type="taxonomic scope" value="Bacteria"/>
</dbReference>
<organism evidence="1 2">
    <name type="scientific">Pseudomyxococcus hansupus</name>
    <dbReference type="NCBI Taxonomy" id="1297742"/>
    <lineage>
        <taxon>Bacteria</taxon>
        <taxon>Pseudomonadati</taxon>
        <taxon>Myxococcota</taxon>
        <taxon>Myxococcia</taxon>
        <taxon>Myxococcales</taxon>
        <taxon>Cystobacterineae</taxon>
        <taxon>Myxococcaceae</taxon>
        <taxon>Pseudomyxococcus</taxon>
    </lineage>
</organism>
<name>A0A0H4WZP1_9BACT</name>
<dbReference type="EMBL" id="CP012109">
    <property type="protein sequence ID" value="AKQ68911.1"/>
    <property type="molecule type" value="Genomic_DNA"/>
</dbReference>
<dbReference type="KEGG" id="mym:A176_005823"/>